<dbReference type="HOGENOM" id="CLU_360194_0_0_1"/>
<dbReference type="OrthoDB" id="3262669at2759"/>
<proteinExistence type="predicted"/>
<organism evidence="2 3">
    <name type="scientific">Serendipita vermifera MAFF 305830</name>
    <dbReference type="NCBI Taxonomy" id="933852"/>
    <lineage>
        <taxon>Eukaryota</taxon>
        <taxon>Fungi</taxon>
        <taxon>Dikarya</taxon>
        <taxon>Basidiomycota</taxon>
        <taxon>Agaricomycotina</taxon>
        <taxon>Agaricomycetes</taxon>
        <taxon>Sebacinales</taxon>
        <taxon>Serendipitaceae</taxon>
        <taxon>Serendipita</taxon>
    </lineage>
</organism>
<feature type="compositionally biased region" description="Polar residues" evidence="1">
    <location>
        <begin position="104"/>
        <end position="115"/>
    </location>
</feature>
<feature type="compositionally biased region" description="Basic and acidic residues" evidence="1">
    <location>
        <begin position="143"/>
        <end position="153"/>
    </location>
</feature>
<feature type="compositionally biased region" description="Low complexity" evidence="1">
    <location>
        <begin position="589"/>
        <end position="601"/>
    </location>
</feature>
<feature type="compositionally biased region" description="Basic and acidic residues" evidence="1">
    <location>
        <begin position="322"/>
        <end position="336"/>
    </location>
</feature>
<feature type="compositionally biased region" description="Basic and acidic residues" evidence="1">
    <location>
        <begin position="85"/>
        <end position="98"/>
    </location>
</feature>
<evidence type="ECO:0000256" key="1">
    <source>
        <dbReference type="SAM" id="MobiDB-lite"/>
    </source>
</evidence>
<feature type="compositionally biased region" description="Polar residues" evidence="1">
    <location>
        <begin position="309"/>
        <end position="321"/>
    </location>
</feature>
<evidence type="ECO:0000313" key="3">
    <source>
        <dbReference type="Proteomes" id="UP000054097"/>
    </source>
</evidence>
<reference evidence="2 3" key="1">
    <citation type="submission" date="2014-04" db="EMBL/GenBank/DDBJ databases">
        <authorList>
            <consortium name="DOE Joint Genome Institute"/>
            <person name="Kuo A."/>
            <person name="Zuccaro A."/>
            <person name="Kohler A."/>
            <person name="Nagy L.G."/>
            <person name="Floudas D."/>
            <person name="Copeland A."/>
            <person name="Barry K.W."/>
            <person name="Cichocki N."/>
            <person name="Veneault-Fourrey C."/>
            <person name="LaButti K."/>
            <person name="Lindquist E.A."/>
            <person name="Lipzen A."/>
            <person name="Lundell T."/>
            <person name="Morin E."/>
            <person name="Murat C."/>
            <person name="Sun H."/>
            <person name="Tunlid A."/>
            <person name="Henrissat B."/>
            <person name="Grigoriev I.V."/>
            <person name="Hibbett D.S."/>
            <person name="Martin F."/>
            <person name="Nordberg H.P."/>
            <person name="Cantor M.N."/>
            <person name="Hua S.X."/>
        </authorList>
    </citation>
    <scope>NUCLEOTIDE SEQUENCE [LARGE SCALE GENOMIC DNA]</scope>
    <source>
        <strain evidence="2 3">MAFF 305830</strain>
    </source>
</reference>
<feature type="compositionally biased region" description="Polar residues" evidence="1">
    <location>
        <begin position="645"/>
        <end position="666"/>
    </location>
</feature>
<reference evidence="3" key="2">
    <citation type="submission" date="2015-01" db="EMBL/GenBank/DDBJ databases">
        <title>Evolutionary Origins and Diversification of the Mycorrhizal Mutualists.</title>
        <authorList>
            <consortium name="DOE Joint Genome Institute"/>
            <consortium name="Mycorrhizal Genomics Consortium"/>
            <person name="Kohler A."/>
            <person name="Kuo A."/>
            <person name="Nagy L.G."/>
            <person name="Floudas D."/>
            <person name="Copeland A."/>
            <person name="Barry K.W."/>
            <person name="Cichocki N."/>
            <person name="Veneault-Fourrey C."/>
            <person name="LaButti K."/>
            <person name="Lindquist E.A."/>
            <person name="Lipzen A."/>
            <person name="Lundell T."/>
            <person name="Morin E."/>
            <person name="Murat C."/>
            <person name="Riley R."/>
            <person name="Ohm R."/>
            <person name="Sun H."/>
            <person name="Tunlid A."/>
            <person name="Henrissat B."/>
            <person name="Grigoriev I.V."/>
            <person name="Hibbett D.S."/>
            <person name="Martin F."/>
        </authorList>
    </citation>
    <scope>NUCLEOTIDE SEQUENCE [LARGE SCALE GENOMIC DNA]</scope>
    <source>
        <strain evidence="3">MAFF 305830</strain>
    </source>
</reference>
<keyword evidence="3" id="KW-1185">Reference proteome</keyword>
<name>A0A0C3B3C6_SERVB</name>
<dbReference type="EMBL" id="KN824282">
    <property type="protein sequence ID" value="KIM31330.1"/>
    <property type="molecule type" value="Genomic_DNA"/>
</dbReference>
<feature type="region of interest" description="Disordered" evidence="1">
    <location>
        <begin position="424"/>
        <end position="443"/>
    </location>
</feature>
<accession>A0A0C3B3C6</accession>
<feature type="region of interest" description="Disordered" evidence="1">
    <location>
        <begin position="33"/>
        <end position="365"/>
    </location>
</feature>
<feature type="compositionally biased region" description="Basic and acidic residues" evidence="1">
    <location>
        <begin position="285"/>
        <end position="304"/>
    </location>
</feature>
<gene>
    <name evidence="2" type="ORF">M408DRAFT_21388</name>
</gene>
<feature type="compositionally biased region" description="Pro residues" evidence="1">
    <location>
        <begin position="430"/>
        <end position="442"/>
    </location>
</feature>
<feature type="compositionally biased region" description="Polar residues" evidence="1">
    <location>
        <begin position="675"/>
        <end position="691"/>
    </location>
</feature>
<dbReference type="AlphaFoldDB" id="A0A0C3B3C6"/>
<feature type="compositionally biased region" description="Basic and acidic residues" evidence="1">
    <location>
        <begin position="160"/>
        <end position="171"/>
    </location>
</feature>
<feature type="compositionally biased region" description="Basic and acidic residues" evidence="1">
    <location>
        <begin position="721"/>
        <end position="731"/>
    </location>
</feature>
<evidence type="ECO:0000313" key="2">
    <source>
        <dbReference type="EMBL" id="KIM31330.1"/>
    </source>
</evidence>
<feature type="compositionally biased region" description="Pro residues" evidence="1">
    <location>
        <begin position="480"/>
        <end position="496"/>
    </location>
</feature>
<feature type="compositionally biased region" description="Polar residues" evidence="1">
    <location>
        <begin position="272"/>
        <end position="281"/>
    </location>
</feature>
<dbReference type="Proteomes" id="UP000054097">
    <property type="component" value="Unassembled WGS sequence"/>
</dbReference>
<sequence>MANLQRHPSLRFSVFELAADIGLEAGAFDGKFDAIVEEEEPQTRTSHKQRQTHSSDELTDSSFPLTPPSANAALYSPRPLNLANKKLEDHPRFIERFPTRSPDLVSTTPKPTTPRSGLAKLRKTPTASTTNTPALELLLDFGDSERDQSPRKDGNKKKSSKQEKEQREKFAKGILAQQREKHRHTPPPQSPAGGEAEEEKKLLGGLLRFRTRSKERKTAAKEALQKLSPDGVQNPAPSQTAPPPPPQRQETLPPLPIATRFARPKEEVSFRPQPSESSHGGYSSDIHDAYPRPRDRSSRFERPHPVWRSGTSSLGHMTNISTKEEREKTLPAERHALPPTQSIFDREPARRPSRIDTSNSNGAPTVVDMDVVNKYYGITPERTHTPTPPAAVAPAVPKSHLALAQALEPVETRPLQQLKNTGLAVTPSAPASPSPFIVPSPDPVQTEFSVQTRTKRGRMNIPPALEPGFVMPKRMTGAFNPPPTPPPTMELPPIPTNVPEQSSPLPPRLSPYSQAPPSSMKPPPASPLRMNMSHPNLRIEPSTPSPLSLSHQERPPRSPSQDYGMPRPTSPMRSLSPVQRGKTPAFPARPVTPTRPITPTRQGLAGSPLPASPRPAAKAGSGDSGYRRPQYDPSAPIPMYRPRKSSASNEDLYQLRPSRSQTNLRPSTADAYVGSPSQADNQPLANSNNSADGFGSGGAPVRKRSVRRNNYNQSGYDSDDTSSRYSRDTYYGRETAYFDDQNMPPLPNQGDMPPLPNRDFQDMELERRAGREKLIRMLANSGNRF</sequence>
<feature type="compositionally biased region" description="Basic and acidic residues" evidence="1">
    <location>
        <begin position="344"/>
        <end position="354"/>
    </location>
</feature>
<feature type="region of interest" description="Disordered" evidence="1">
    <location>
        <begin position="459"/>
        <end position="759"/>
    </location>
</feature>
<protein>
    <submittedName>
        <fullName evidence="2">Uncharacterized protein</fullName>
    </submittedName>
</protein>